<reference evidence="1" key="1">
    <citation type="submission" date="2018-05" db="EMBL/GenBank/DDBJ databases">
        <authorList>
            <person name="Lanie J.A."/>
            <person name="Ng W.-L."/>
            <person name="Kazmierczak K.M."/>
            <person name="Andrzejewski T.M."/>
            <person name="Davidsen T.M."/>
            <person name="Wayne K.J."/>
            <person name="Tettelin H."/>
            <person name="Glass J.I."/>
            <person name="Rusch D."/>
            <person name="Podicherti R."/>
            <person name="Tsui H.-C.T."/>
            <person name="Winkler M.E."/>
        </authorList>
    </citation>
    <scope>NUCLEOTIDE SEQUENCE</scope>
</reference>
<evidence type="ECO:0000313" key="1">
    <source>
        <dbReference type="EMBL" id="SVA65598.1"/>
    </source>
</evidence>
<sequence length="221" mass="24784">MDALISVAKRKGGRNSDTFVLVSHSVDPEKNPLTKEQKVFYLKKMFPKQMKYYDVELNKKKLFLRLIAIILNKYYERLIMVVGSDRVREFQTELDKFNGATGDDAPLKGASYNFKEIEVVSAGERDPDAEGVSGMSASKMRAAAVDGDLKSFKGGVPRGFGAKNTKNMMNDVRKGMGLKAIQSEESLLTFKEYLKEVNSKYIVSKNPSDKKWYAMGHVGSN</sequence>
<gene>
    <name evidence="1" type="ORF">METZ01_LOCUS118452</name>
</gene>
<accession>A0A381XLI1</accession>
<organism evidence="1">
    <name type="scientific">marine metagenome</name>
    <dbReference type="NCBI Taxonomy" id="408172"/>
    <lineage>
        <taxon>unclassified sequences</taxon>
        <taxon>metagenomes</taxon>
        <taxon>ecological metagenomes</taxon>
    </lineage>
</organism>
<name>A0A381XLI1_9ZZZZ</name>
<dbReference type="EMBL" id="UINC01015605">
    <property type="protein sequence ID" value="SVA65598.1"/>
    <property type="molecule type" value="Genomic_DNA"/>
</dbReference>
<proteinExistence type="predicted"/>
<protein>
    <submittedName>
        <fullName evidence="1">Uncharacterized protein</fullName>
    </submittedName>
</protein>
<feature type="non-terminal residue" evidence="1">
    <location>
        <position position="221"/>
    </location>
</feature>
<dbReference type="AlphaFoldDB" id="A0A381XLI1"/>